<organism evidence="7 8">
    <name type="scientific">Candidatus Accumulibacter aalborgensis</name>
    <dbReference type="NCBI Taxonomy" id="1860102"/>
    <lineage>
        <taxon>Bacteria</taxon>
        <taxon>Pseudomonadati</taxon>
        <taxon>Pseudomonadota</taxon>
        <taxon>Betaproteobacteria</taxon>
        <taxon>Candidatus Accumulibacter</taxon>
    </lineage>
</organism>
<accession>A0A1A8XYJ3</accession>
<keyword evidence="5" id="KW-0732">Signal</keyword>
<dbReference type="PROSITE" id="PS51007">
    <property type="entry name" value="CYTC"/>
    <property type="match status" value="1"/>
</dbReference>
<evidence type="ECO:0000259" key="6">
    <source>
        <dbReference type="PROSITE" id="PS51007"/>
    </source>
</evidence>
<dbReference type="Pfam" id="PF00034">
    <property type="entry name" value="Cytochrom_C"/>
    <property type="match status" value="1"/>
</dbReference>
<dbReference type="GO" id="GO:0046872">
    <property type="term" value="F:metal ion binding"/>
    <property type="evidence" value="ECO:0007669"/>
    <property type="project" value="UniProtKB-KW"/>
</dbReference>
<keyword evidence="8" id="KW-1185">Reference proteome</keyword>
<feature type="chain" id="PRO_5008381862" evidence="5">
    <location>
        <begin position="41"/>
        <end position="145"/>
    </location>
</feature>
<dbReference type="Gene3D" id="1.10.760.10">
    <property type="entry name" value="Cytochrome c-like domain"/>
    <property type="match status" value="1"/>
</dbReference>
<evidence type="ECO:0000313" key="8">
    <source>
        <dbReference type="Proteomes" id="UP000199169"/>
    </source>
</evidence>
<gene>
    <name evidence="7" type="ORF">ACCAA_670048</name>
</gene>
<proteinExistence type="predicted"/>
<keyword evidence="3 4" id="KW-0408">Iron</keyword>
<feature type="domain" description="Cytochrome c" evidence="6">
    <location>
        <begin position="54"/>
        <end position="139"/>
    </location>
</feature>
<evidence type="ECO:0000256" key="3">
    <source>
        <dbReference type="ARBA" id="ARBA00023004"/>
    </source>
</evidence>
<dbReference type="InterPro" id="IPR036909">
    <property type="entry name" value="Cyt_c-like_dom_sf"/>
</dbReference>
<dbReference type="Proteomes" id="UP000199169">
    <property type="component" value="Unassembled WGS sequence"/>
</dbReference>
<feature type="signal peptide" evidence="5">
    <location>
        <begin position="1"/>
        <end position="40"/>
    </location>
</feature>
<dbReference type="InterPro" id="IPR009056">
    <property type="entry name" value="Cyt_c-like_dom"/>
</dbReference>
<protein>
    <submittedName>
        <fullName evidence="7">Cytochrome C class I</fullName>
    </submittedName>
</protein>
<name>A0A1A8XYJ3_9PROT</name>
<dbReference type="RefSeq" id="WP_245754662.1">
    <property type="nucleotide sequence ID" value="NZ_FLQX01000146.1"/>
</dbReference>
<evidence type="ECO:0000256" key="1">
    <source>
        <dbReference type="ARBA" id="ARBA00022617"/>
    </source>
</evidence>
<sequence>MNQSPNRSLAISANQRNTRLQLCLLALVIVALAISLPVAAQDIQVPQPSPGLMPNPTAGKVLFEKNCASCHGAKLQGSDKGPPMLSKIYEPSHHGDAAFQLAVKSGSRAHHWQFGDMPPVPGLTPDDVAQITAYVRLEQRKAGIR</sequence>
<dbReference type="SUPFAM" id="SSF46626">
    <property type="entry name" value="Cytochrome c"/>
    <property type="match status" value="1"/>
</dbReference>
<dbReference type="EMBL" id="FLQX01000146">
    <property type="protein sequence ID" value="SBT09123.1"/>
    <property type="molecule type" value="Genomic_DNA"/>
</dbReference>
<dbReference type="GO" id="GO:0020037">
    <property type="term" value="F:heme binding"/>
    <property type="evidence" value="ECO:0007669"/>
    <property type="project" value="InterPro"/>
</dbReference>
<keyword evidence="2 4" id="KW-0479">Metal-binding</keyword>
<evidence type="ECO:0000256" key="5">
    <source>
        <dbReference type="SAM" id="SignalP"/>
    </source>
</evidence>
<keyword evidence="1 4" id="KW-0349">Heme</keyword>
<reference evidence="8" key="1">
    <citation type="submission" date="2016-06" db="EMBL/GenBank/DDBJ databases">
        <authorList>
            <person name="McIlroy S.J."/>
            <person name="Karst S.M."/>
            <person name="Albertsen M."/>
        </authorList>
    </citation>
    <scope>NUCLEOTIDE SEQUENCE [LARGE SCALE GENOMIC DNA]</scope>
</reference>
<dbReference type="AlphaFoldDB" id="A0A1A8XYJ3"/>
<dbReference type="STRING" id="1860102.ACCAA_670048"/>
<evidence type="ECO:0000256" key="2">
    <source>
        <dbReference type="ARBA" id="ARBA00022723"/>
    </source>
</evidence>
<evidence type="ECO:0000256" key="4">
    <source>
        <dbReference type="PROSITE-ProRule" id="PRU00433"/>
    </source>
</evidence>
<dbReference type="GO" id="GO:0009055">
    <property type="term" value="F:electron transfer activity"/>
    <property type="evidence" value="ECO:0007669"/>
    <property type="project" value="InterPro"/>
</dbReference>
<evidence type="ECO:0000313" key="7">
    <source>
        <dbReference type="EMBL" id="SBT09123.1"/>
    </source>
</evidence>